<dbReference type="Proteomes" id="UP000822688">
    <property type="component" value="Chromosome 9"/>
</dbReference>
<name>A0A8T0GSD9_CERPU</name>
<comment type="caution">
    <text evidence="2">The sequence shown here is derived from an EMBL/GenBank/DDBJ whole genome shotgun (WGS) entry which is preliminary data.</text>
</comment>
<keyword evidence="3" id="KW-1185">Reference proteome</keyword>
<sequence length="123" mass="14016">MNQMHSHTILAQVHSTAQLHPRTLTSSRRPNRDQPRLNHDLIHKTSFSSAPFLATAVRSSPFRTKPLLSITTKNSVTTSPRIRTSLSSHQLKPNRTLDENESVQRREIEKNPKTSSRSAQSRR</sequence>
<feature type="compositionally biased region" description="Polar residues" evidence="1">
    <location>
        <begin position="113"/>
        <end position="123"/>
    </location>
</feature>
<dbReference type="AlphaFoldDB" id="A0A8T0GSD9"/>
<accession>A0A8T0GSD9</accession>
<feature type="region of interest" description="Disordered" evidence="1">
    <location>
        <begin position="61"/>
        <end position="123"/>
    </location>
</feature>
<organism evidence="2 3">
    <name type="scientific">Ceratodon purpureus</name>
    <name type="common">Fire moss</name>
    <name type="synonym">Dicranum purpureum</name>
    <dbReference type="NCBI Taxonomy" id="3225"/>
    <lineage>
        <taxon>Eukaryota</taxon>
        <taxon>Viridiplantae</taxon>
        <taxon>Streptophyta</taxon>
        <taxon>Embryophyta</taxon>
        <taxon>Bryophyta</taxon>
        <taxon>Bryophytina</taxon>
        <taxon>Bryopsida</taxon>
        <taxon>Dicranidae</taxon>
        <taxon>Pseudoditrichales</taxon>
        <taxon>Ditrichaceae</taxon>
        <taxon>Ceratodon</taxon>
    </lineage>
</organism>
<gene>
    <name evidence="2" type="ORF">KC19_9G051200</name>
</gene>
<feature type="compositionally biased region" description="Polar residues" evidence="1">
    <location>
        <begin position="13"/>
        <end position="28"/>
    </location>
</feature>
<protein>
    <submittedName>
        <fullName evidence="2">Uncharacterized protein</fullName>
    </submittedName>
</protein>
<feature type="compositionally biased region" description="Polar residues" evidence="1">
    <location>
        <begin position="69"/>
        <end position="93"/>
    </location>
</feature>
<proteinExistence type="predicted"/>
<feature type="compositionally biased region" description="Basic and acidic residues" evidence="1">
    <location>
        <begin position="95"/>
        <end position="112"/>
    </location>
</feature>
<dbReference type="EMBL" id="CM026430">
    <property type="protein sequence ID" value="KAG0561279.1"/>
    <property type="molecule type" value="Genomic_DNA"/>
</dbReference>
<feature type="region of interest" description="Disordered" evidence="1">
    <location>
        <begin position="1"/>
        <end position="38"/>
    </location>
</feature>
<evidence type="ECO:0000256" key="1">
    <source>
        <dbReference type="SAM" id="MobiDB-lite"/>
    </source>
</evidence>
<reference evidence="2" key="1">
    <citation type="submission" date="2020-06" db="EMBL/GenBank/DDBJ databases">
        <title>WGS assembly of Ceratodon purpureus strain R40.</title>
        <authorList>
            <person name="Carey S.B."/>
            <person name="Jenkins J."/>
            <person name="Shu S."/>
            <person name="Lovell J.T."/>
            <person name="Sreedasyam A."/>
            <person name="Maumus F."/>
            <person name="Tiley G.P."/>
            <person name="Fernandez-Pozo N."/>
            <person name="Barry K."/>
            <person name="Chen C."/>
            <person name="Wang M."/>
            <person name="Lipzen A."/>
            <person name="Daum C."/>
            <person name="Saski C.A."/>
            <person name="Payton A.C."/>
            <person name="Mcbreen J.C."/>
            <person name="Conrad R.E."/>
            <person name="Kollar L.M."/>
            <person name="Olsson S."/>
            <person name="Huttunen S."/>
            <person name="Landis J.B."/>
            <person name="Wickett N.J."/>
            <person name="Johnson M.G."/>
            <person name="Rensing S.A."/>
            <person name="Grimwood J."/>
            <person name="Schmutz J."/>
            <person name="Mcdaniel S.F."/>
        </authorList>
    </citation>
    <scope>NUCLEOTIDE SEQUENCE</scope>
    <source>
        <strain evidence="2">R40</strain>
    </source>
</reference>
<evidence type="ECO:0000313" key="2">
    <source>
        <dbReference type="EMBL" id="KAG0561279.1"/>
    </source>
</evidence>
<evidence type="ECO:0000313" key="3">
    <source>
        <dbReference type="Proteomes" id="UP000822688"/>
    </source>
</evidence>